<feature type="domain" description="Ribosomal protein mS38 C-terminal" evidence="1">
    <location>
        <begin position="121"/>
        <end position="154"/>
    </location>
</feature>
<dbReference type="EMBL" id="KQ434796">
    <property type="protein sequence ID" value="KZC05844.1"/>
    <property type="molecule type" value="Genomic_DNA"/>
</dbReference>
<proteinExistence type="predicted"/>
<organism evidence="2 3">
    <name type="scientific">Dufourea novaeangliae</name>
    <name type="common">Sweat bee</name>
    <dbReference type="NCBI Taxonomy" id="178035"/>
    <lineage>
        <taxon>Eukaryota</taxon>
        <taxon>Metazoa</taxon>
        <taxon>Ecdysozoa</taxon>
        <taxon>Arthropoda</taxon>
        <taxon>Hexapoda</taxon>
        <taxon>Insecta</taxon>
        <taxon>Pterygota</taxon>
        <taxon>Neoptera</taxon>
        <taxon>Endopterygota</taxon>
        <taxon>Hymenoptera</taxon>
        <taxon>Apocrita</taxon>
        <taxon>Aculeata</taxon>
        <taxon>Apoidea</taxon>
        <taxon>Anthophila</taxon>
        <taxon>Halictidae</taxon>
        <taxon>Rophitinae</taxon>
        <taxon>Dufourea</taxon>
    </lineage>
</organism>
<name>A0A154P3B9_DUFNO</name>
<dbReference type="AlphaFoldDB" id="A0A154P3B9"/>
<evidence type="ECO:0000259" key="1">
    <source>
        <dbReference type="SMART" id="SM01155"/>
    </source>
</evidence>
<dbReference type="InterPro" id="IPR013177">
    <property type="entry name" value="Ribosomal_mS38_C"/>
</dbReference>
<sequence length="233" mass="27569">MALNRLCAVFQQATISRQCNVIARCYSSYFSREQSNTLPTYLPKDAIPVINPKLNIKFVSRTLNLDFGNLDNTTNKNIIEIPFKNIPSLEDPLVRRPVKHDLPLVDKSIDLPSVENVFEKLAIRLIVIRRQKMKKHKRKKFRKRMKFVFAKLRQKRNLKKERLFQAQLIEKIEAAKAFNAKEYVAEKLKFLNAERIPKTYRGEILPPEMIKKFLEAERQKKERKKNKFRLTLD</sequence>
<accession>A0A154P3B9</accession>
<gene>
    <name evidence="2" type="ORF">WN55_04784</name>
</gene>
<dbReference type="SMART" id="SM01155">
    <property type="entry name" value="DUF1713"/>
    <property type="match status" value="1"/>
</dbReference>
<reference evidence="2 3" key="1">
    <citation type="submission" date="2015-07" db="EMBL/GenBank/DDBJ databases">
        <title>The genome of Dufourea novaeangliae.</title>
        <authorList>
            <person name="Pan H."/>
            <person name="Kapheim K."/>
        </authorList>
    </citation>
    <scope>NUCLEOTIDE SEQUENCE [LARGE SCALE GENOMIC DNA]</scope>
    <source>
        <strain evidence="2">0120121106</strain>
        <tissue evidence="2">Whole body</tissue>
    </source>
</reference>
<keyword evidence="3" id="KW-1185">Reference proteome</keyword>
<dbReference type="Proteomes" id="UP000076502">
    <property type="component" value="Unassembled WGS sequence"/>
</dbReference>
<evidence type="ECO:0000313" key="2">
    <source>
        <dbReference type="EMBL" id="KZC05844.1"/>
    </source>
</evidence>
<dbReference type="STRING" id="178035.A0A154P3B9"/>
<dbReference type="OMA" id="HSIKFIP"/>
<protein>
    <recommendedName>
        <fullName evidence="1">Ribosomal protein mS38 C-terminal domain-containing protein</fullName>
    </recommendedName>
</protein>
<dbReference type="OrthoDB" id="6423950at2759"/>
<evidence type="ECO:0000313" key="3">
    <source>
        <dbReference type="Proteomes" id="UP000076502"/>
    </source>
</evidence>
<dbReference type="Pfam" id="PF08213">
    <property type="entry name" value="COX24_C"/>
    <property type="match status" value="1"/>
</dbReference>